<accession>A0A554LUM0</accession>
<keyword evidence="4" id="KW-0067">ATP-binding</keyword>
<evidence type="ECO:0000256" key="1">
    <source>
        <dbReference type="ARBA" id="ARBA00022679"/>
    </source>
</evidence>
<evidence type="ECO:0000313" key="6">
    <source>
        <dbReference type="EMBL" id="TSC96565.1"/>
    </source>
</evidence>
<keyword evidence="2" id="KW-0547">Nucleotide-binding</keyword>
<evidence type="ECO:0000256" key="3">
    <source>
        <dbReference type="ARBA" id="ARBA00022777"/>
    </source>
</evidence>
<keyword evidence="1" id="KW-0808">Transferase</keyword>
<comment type="caution">
    <text evidence="6">The sequence shown here is derived from an EMBL/GenBank/DDBJ whole genome shotgun (WGS) entry which is preliminary data.</text>
</comment>
<evidence type="ECO:0000256" key="4">
    <source>
        <dbReference type="ARBA" id="ARBA00022840"/>
    </source>
</evidence>
<evidence type="ECO:0000256" key="2">
    <source>
        <dbReference type="ARBA" id="ARBA00022741"/>
    </source>
</evidence>
<dbReference type="GO" id="GO:0016301">
    <property type="term" value="F:kinase activity"/>
    <property type="evidence" value="ECO:0007669"/>
    <property type="project" value="UniProtKB-KW"/>
</dbReference>
<evidence type="ECO:0000313" key="7">
    <source>
        <dbReference type="Proteomes" id="UP000318711"/>
    </source>
</evidence>
<dbReference type="Proteomes" id="UP000318711">
    <property type="component" value="Unassembled WGS sequence"/>
</dbReference>
<sequence>MNEELKSRETEINHESRFGDIERILAVMQEGEIIDEKGNINELYDDVPPHANVVEVVELTDVQHRNITSFVKIRNKRNPDETITCVFKPADGESAESKRDIAVQEFYPRECAAFLISDHFELDIVPPTIIREINGRKGALQLFIDHEQYANASLVPDFSLQEGDDFYKVALLDWLLLNCERHTDNLMVKKDDPRELIAIDHGIILSCPDYFNLSLRGPTFKLTYDNKLEKPRTDCGIPKNLLLLLEDGLKRKEILIERLKSLPTLSDWEIEKIFLRIEQLLKSKRFLSKENFQAVFKRSWMSDYLE</sequence>
<feature type="domain" description="PI3K/PI4K catalytic" evidence="5">
    <location>
        <begin position="166"/>
        <end position="212"/>
    </location>
</feature>
<gene>
    <name evidence="6" type="ORF">CEN88_322</name>
</gene>
<dbReference type="InterPro" id="IPR000403">
    <property type="entry name" value="PI3/4_kinase_cat_dom"/>
</dbReference>
<dbReference type="EMBL" id="VMGL01000035">
    <property type="protein sequence ID" value="TSC96565.1"/>
    <property type="molecule type" value="Genomic_DNA"/>
</dbReference>
<proteinExistence type="predicted"/>
<name>A0A554LUM0_9BACT</name>
<dbReference type="Pfam" id="PF00454">
    <property type="entry name" value="PI3_PI4_kinase"/>
    <property type="match status" value="1"/>
</dbReference>
<dbReference type="AlphaFoldDB" id="A0A554LUM0"/>
<dbReference type="InterPro" id="IPR044571">
    <property type="entry name" value="P4KG1-8"/>
</dbReference>
<dbReference type="PANTHER" id="PTHR45800:SF11">
    <property type="entry name" value="PHOSPHATIDYLINOSITOL 3-KINASE-RELATED PROTEIN KINASE"/>
    <property type="match status" value="1"/>
</dbReference>
<reference evidence="6 7" key="1">
    <citation type="submission" date="2017-07" db="EMBL/GenBank/DDBJ databases">
        <title>Mechanisms for carbon and nitrogen cycling indicate functional differentiation within the Candidate Phyla Radiation.</title>
        <authorList>
            <person name="Danczak R.E."/>
            <person name="Johnston M.D."/>
            <person name="Kenah C."/>
            <person name="Slattery M."/>
            <person name="Wrighton K.C."/>
            <person name="Wilkins M.J."/>
        </authorList>
    </citation>
    <scope>NUCLEOTIDE SEQUENCE [LARGE SCALE GENOMIC DNA]</scope>
    <source>
        <strain evidence="6">Licking1014_2</strain>
    </source>
</reference>
<keyword evidence="3" id="KW-0418">Kinase</keyword>
<dbReference type="PANTHER" id="PTHR45800">
    <property type="entry name" value="PHOSPHATIDYLINOSITOL 4-KINASE GAMMA"/>
    <property type="match status" value="1"/>
</dbReference>
<protein>
    <recommendedName>
        <fullName evidence="5">PI3K/PI4K catalytic domain-containing protein</fullName>
    </recommendedName>
</protein>
<evidence type="ECO:0000259" key="5">
    <source>
        <dbReference type="Pfam" id="PF00454"/>
    </source>
</evidence>
<organism evidence="6 7">
    <name type="scientific">Candidatus Berkelbacteria bacterium Licking1014_2</name>
    <dbReference type="NCBI Taxonomy" id="2017146"/>
    <lineage>
        <taxon>Bacteria</taxon>
        <taxon>Candidatus Berkelbacteria</taxon>
    </lineage>
</organism>
<dbReference type="GO" id="GO:0005524">
    <property type="term" value="F:ATP binding"/>
    <property type="evidence" value="ECO:0007669"/>
    <property type="project" value="UniProtKB-KW"/>
</dbReference>